<dbReference type="InterPro" id="IPR036390">
    <property type="entry name" value="WH_DNA-bd_sf"/>
</dbReference>
<gene>
    <name evidence="9" type="ORF">GGC33_17380</name>
</gene>
<protein>
    <submittedName>
        <fullName evidence="9">Transcriptional repressor</fullName>
    </submittedName>
</protein>
<evidence type="ECO:0000256" key="2">
    <source>
        <dbReference type="ARBA" id="ARBA00022491"/>
    </source>
</evidence>
<dbReference type="PANTHER" id="PTHR33202">
    <property type="entry name" value="ZINC UPTAKE REGULATION PROTEIN"/>
    <property type="match status" value="1"/>
</dbReference>
<proteinExistence type="inferred from homology"/>
<feature type="binding site" evidence="8">
    <location>
        <position position="118"/>
    </location>
    <ligand>
        <name>Fe cation</name>
        <dbReference type="ChEBI" id="CHEBI:24875"/>
    </ligand>
</feature>
<evidence type="ECO:0000256" key="3">
    <source>
        <dbReference type="ARBA" id="ARBA00022833"/>
    </source>
</evidence>
<keyword evidence="3 7" id="KW-0862">Zinc</keyword>
<organism evidence="9 10">
    <name type="scientific">Cyanobacterium aponinum 0216</name>
    <dbReference type="NCBI Taxonomy" id="2676140"/>
    <lineage>
        <taxon>Bacteria</taxon>
        <taxon>Bacillati</taxon>
        <taxon>Cyanobacteriota</taxon>
        <taxon>Cyanophyceae</taxon>
        <taxon>Oscillatoriophycideae</taxon>
        <taxon>Chroococcales</taxon>
        <taxon>Geminocystaceae</taxon>
        <taxon>Cyanobacterium</taxon>
    </lineage>
</organism>
<dbReference type="InterPro" id="IPR002481">
    <property type="entry name" value="FUR"/>
</dbReference>
<keyword evidence="4" id="KW-0805">Transcription regulation</keyword>
<dbReference type="RefSeq" id="WP_155084742.1">
    <property type="nucleotide sequence ID" value="NZ_WMIA01000042.1"/>
</dbReference>
<comment type="cofactor">
    <cofactor evidence="8">
        <name>Mn(2+)</name>
        <dbReference type="ChEBI" id="CHEBI:29035"/>
    </cofactor>
    <cofactor evidence="8">
        <name>Fe(2+)</name>
        <dbReference type="ChEBI" id="CHEBI:29033"/>
    </cofactor>
    <text evidence="8">Binds 1 Mn(2+) or Fe(2+) ion per subunit.</text>
</comment>
<dbReference type="CDD" id="cd07153">
    <property type="entry name" value="Fur_like"/>
    <property type="match status" value="1"/>
</dbReference>
<dbReference type="Gene3D" id="1.10.10.10">
    <property type="entry name" value="Winged helix-like DNA-binding domain superfamily/Winged helix DNA-binding domain"/>
    <property type="match status" value="1"/>
</dbReference>
<keyword evidence="7" id="KW-0479">Metal-binding</keyword>
<dbReference type="InterPro" id="IPR036388">
    <property type="entry name" value="WH-like_DNA-bd_sf"/>
</dbReference>
<evidence type="ECO:0000313" key="10">
    <source>
        <dbReference type="Proteomes" id="UP000437131"/>
    </source>
</evidence>
<dbReference type="Gene3D" id="3.30.1490.190">
    <property type="match status" value="1"/>
</dbReference>
<dbReference type="SUPFAM" id="SSF46785">
    <property type="entry name" value="Winged helix' DNA-binding domain"/>
    <property type="match status" value="1"/>
</dbReference>
<dbReference type="EMBL" id="WMIA01000042">
    <property type="protein sequence ID" value="MTF40682.1"/>
    <property type="molecule type" value="Genomic_DNA"/>
</dbReference>
<dbReference type="Proteomes" id="UP000437131">
    <property type="component" value="Unassembled WGS sequence"/>
</dbReference>
<accession>A0A844H035</accession>
<dbReference type="AlphaFoldDB" id="A0A844H035"/>
<feature type="binding site" evidence="7">
    <location>
        <position position="84"/>
    </location>
    <ligand>
        <name>Zn(2+)</name>
        <dbReference type="ChEBI" id="CHEBI:29105"/>
    </ligand>
</feature>
<evidence type="ECO:0000256" key="7">
    <source>
        <dbReference type="PIRSR" id="PIRSR602481-1"/>
    </source>
</evidence>
<dbReference type="GO" id="GO:0045892">
    <property type="term" value="P:negative regulation of DNA-templated transcription"/>
    <property type="evidence" value="ECO:0007669"/>
    <property type="project" value="TreeGrafter"/>
</dbReference>
<comment type="cofactor">
    <cofactor evidence="7">
        <name>Zn(2+)</name>
        <dbReference type="ChEBI" id="CHEBI:29105"/>
    </cofactor>
    <text evidence="7">Binds 1 zinc ion per subunit.</text>
</comment>
<name>A0A844H035_9CHRO</name>
<evidence type="ECO:0000256" key="6">
    <source>
        <dbReference type="ARBA" id="ARBA00023163"/>
    </source>
</evidence>
<dbReference type="GO" id="GO:0008270">
    <property type="term" value="F:zinc ion binding"/>
    <property type="evidence" value="ECO:0007669"/>
    <property type="project" value="TreeGrafter"/>
</dbReference>
<dbReference type="GO" id="GO:0000976">
    <property type="term" value="F:transcription cis-regulatory region binding"/>
    <property type="evidence" value="ECO:0007669"/>
    <property type="project" value="TreeGrafter"/>
</dbReference>
<evidence type="ECO:0000256" key="1">
    <source>
        <dbReference type="ARBA" id="ARBA00007957"/>
    </source>
</evidence>
<sequence>MLIKLTKNQQKILQILKSINQEITAQELYIKLRESKLKIGLATVYRTLNTLHLKGFVQERNSLNGESLYSLISDKHHHTHHFNCINCGESFLLKQKLCPVDDMFNQWCSSQNFKLYYHTLEFFGICEACQEKEFS</sequence>
<keyword evidence="8" id="KW-0408">Iron</keyword>
<reference evidence="9 10" key="1">
    <citation type="submission" date="2019-11" db="EMBL/GenBank/DDBJ databases">
        <title>Isolation of a new High Light Tolerant Cyanobacteria.</title>
        <authorList>
            <person name="Dobson Z."/>
            <person name="Vaughn N."/>
            <person name="Vaughn M."/>
            <person name="Fromme P."/>
            <person name="Mazor Y."/>
        </authorList>
    </citation>
    <scope>NUCLEOTIDE SEQUENCE [LARGE SCALE GENOMIC DNA]</scope>
    <source>
        <strain evidence="9 10">0216</strain>
    </source>
</reference>
<dbReference type="GO" id="GO:0003700">
    <property type="term" value="F:DNA-binding transcription factor activity"/>
    <property type="evidence" value="ECO:0007669"/>
    <property type="project" value="InterPro"/>
</dbReference>
<dbReference type="InterPro" id="IPR043135">
    <property type="entry name" value="Fur_C"/>
</dbReference>
<keyword evidence="6" id="KW-0804">Transcription</keyword>
<keyword evidence="2" id="KW-0678">Repressor</keyword>
<keyword evidence="5" id="KW-0238">DNA-binding</keyword>
<dbReference type="Pfam" id="PF01475">
    <property type="entry name" value="FUR"/>
    <property type="match status" value="1"/>
</dbReference>
<comment type="similarity">
    <text evidence="1">Belongs to the Fur family.</text>
</comment>
<feature type="binding site" evidence="7">
    <location>
        <position position="87"/>
    </location>
    <ligand>
        <name>Zn(2+)</name>
        <dbReference type="ChEBI" id="CHEBI:29105"/>
    </ligand>
</feature>
<feature type="binding site" evidence="8">
    <location>
        <position position="76"/>
    </location>
    <ligand>
        <name>Fe cation</name>
        <dbReference type="ChEBI" id="CHEBI:24875"/>
    </ligand>
</feature>
<dbReference type="GO" id="GO:1900376">
    <property type="term" value="P:regulation of secondary metabolite biosynthetic process"/>
    <property type="evidence" value="ECO:0007669"/>
    <property type="project" value="TreeGrafter"/>
</dbReference>
<feature type="binding site" evidence="7">
    <location>
        <position position="129"/>
    </location>
    <ligand>
        <name>Zn(2+)</name>
        <dbReference type="ChEBI" id="CHEBI:29105"/>
    </ligand>
</feature>
<evidence type="ECO:0000256" key="8">
    <source>
        <dbReference type="PIRSR" id="PIRSR602481-2"/>
    </source>
</evidence>
<evidence type="ECO:0000256" key="5">
    <source>
        <dbReference type="ARBA" id="ARBA00023125"/>
    </source>
</evidence>
<feature type="binding site" evidence="7">
    <location>
        <position position="126"/>
    </location>
    <ligand>
        <name>Zn(2+)</name>
        <dbReference type="ChEBI" id="CHEBI:29105"/>
    </ligand>
</feature>
<evidence type="ECO:0000256" key="4">
    <source>
        <dbReference type="ARBA" id="ARBA00023015"/>
    </source>
</evidence>
<dbReference type="PANTHER" id="PTHR33202:SF19">
    <property type="entry name" value="FERRIC UPTAKE REGULATION PROTEIN"/>
    <property type="match status" value="1"/>
</dbReference>
<comment type="caution">
    <text evidence="9">The sequence shown here is derived from an EMBL/GenBank/DDBJ whole genome shotgun (WGS) entry which is preliminary data.</text>
</comment>
<evidence type="ECO:0000313" key="9">
    <source>
        <dbReference type="EMBL" id="MTF40682.1"/>
    </source>
</evidence>